<accession>A0AAD5STP5</accession>
<dbReference type="Gene3D" id="1.20.120.1750">
    <property type="match status" value="1"/>
</dbReference>
<dbReference type="InterPro" id="IPR044066">
    <property type="entry name" value="TRIAD_supradom"/>
</dbReference>
<feature type="domain" description="RWD" evidence="13">
    <location>
        <begin position="7"/>
        <end position="126"/>
    </location>
</feature>
<dbReference type="CDD" id="cd20354">
    <property type="entry name" value="Rcat_RBR_RNF14"/>
    <property type="match status" value="1"/>
</dbReference>
<dbReference type="PROSITE" id="PS50089">
    <property type="entry name" value="ZF_RING_2"/>
    <property type="match status" value="1"/>
</dbReference>
<dbReference type="InterPro" id="IPR031128">
    <property type="entry name" value="RNF14_RING-HC_Zfn"/>
</dbReference>
<reference evidence="15" key="1">
    <citation type="submission" date="2020-05" db="EMBL/GenBank/DDBJ databases">
        <title>Phylogenomic resolution of chytrid fungi.</title>
        <authorList>
            <person name="Stajich J.E."/>
            <person name="Amses K."/>
            <person name="Simmons R."/>
            <person name="Seto K."/>
            <person name="Myers J."/>
            <person name="Bonds A."/>
            <person name="Quandt C.A."/>
            <person name="Barry K."/>
            <person name="Liu P."/>
            <person name="Grigoriev I."/>
            <person name="Longcore J.E."/>
            <person name="James T.Y."/>
        </authorList>
    </citation>
    <scope>NUCLEOTIDE SEQUENCE</scope>
    <source>
        <strain evidence="15">JEL0513</strain>
    </source>
</reference>
<keyword evidence="7 11" id="KW-0863">Zinc-finger</keyword>
<evidence type="ECO:0000256" key="3">
    <source>
        <dbReference type="ARBA" id="ARBA00012251"/>
    </source>
</evidence>
<dbReference type="InterPro" id="IPR017907">
    <property type="entry name" value="Znf_RING_CS"/>
</dbReference>
<dbReference type="InterPro" id="IPR006575">
    <property type="entry name" value="RWD_dom"/>
</dbReference>
<comment type="similarity">
    <text evidence="10">Belongs to the RBR family. RNF14 subfamily.</text>
</comment>
<evidence type="ECO:0000256" key="4">
    <source>
        <dbReference type="ARBA" id="ARBA00022679"/>
    </source>
</evidence>
<proteinExistence type="inferred from homology"/>
<comment type="catalytic activity">
    <reaction evidence="1">
        <text>[E2 ubiquitin-conjugating enzyme]-S-ubiquitinyl-L-cysteine + [acceptor protein]-L-lysine = [E2 ubiquitin-conjugating enzyme]-L-cysteine + [acceptor protein]-N(6)-ubiquitinyl-L-lysine.</text>
        <dbReference type="EC" id="2.3.2.31"/>
    </reaction>
</comment>
<dbReference type="EMBL" id="JADGJH010001975">
    <property type="protein sequence ID" value="KAJ3106035.1"/>
    <property type="molecule type" value="Genomic_DNA"/>
</dbReference>
<feature type="domain" description="RING-type" evidence="12">
    <location>
        <begin position="187"/>
        <end position="233"/>
    </location>
</feature>
<dbReference type="GO" id="GO:0061630">
    <property type="term" value="F:ubiquitin protein ligase activity"/>
    <property type="evidence" value="ECO:0007669"/>
    <property type="project" value="UniProtKB-EC"/>
</dbReference>
<dbReference type="InterPro" id="IPR013083">
    <property type="entry name" value="Znf_RING/FYVE/PHD"/>
</dbReference>
<dbReference type="Gene3D" id="3.10.110.10">
    <property type="entry name" value="Ubiquitin Conjugating Enzyme"/>
    <property type="match status" value="1"/>
</dbReference>
<gene>
    <name evidence="15" type="primary">RNF14</name>
    <name evidence="15" type="ORF">HK100_003790</name>
</gene>
<comment type="pathway">
    <text evidence="2">Protein modification; protein ubiquitination.</text>
</comment>
<dbReference type="SUPFAM" id="SSF54495">
    <property type="entry name" value="UBC-like"/>
    <property type="match status" value="1"/>
</dbReference>
<dbReference type="CDD" id="cd16628">
    <property type="entry name" value="RING-HC_RBR_RNF14"/>
    <property type="match status" value="1"/>
</dbReference>
<dbReference type="PROSITE" id="PS00518">
    <property type="entry name" value="ZF_RING_1"/>
    <property type="match status" value="1"/>
</dbReference>
<evidence type="ECO:0000256" key="6">
    <source>
        <dbReference type="ARBA" id="ARBA00022737"/>
    </source>
</evidence>
<evidence type="ECO:0000256" key="9">
    <source>
        <dbReference type="ARBA" id="ARBA00022833"/>
    </source>
</evidence>
<keyword evidence="8" id="KW-0833">Ubl conjugation pathway</keyword>
<keyword evidence="4" id="KW-0808">Transferase</keyword>
<dbReference type="Proteomes" id="UP001211907">
    <property type="component" value="Unassembled WGS sequence"/>
</dbReference>
<dbReference type="CDD" id="cd20341">
    <property type="entry name" value="BRcat_RBR_RNF14"/>
    <property type="match status" value="1"/>
</dbReference>
<organism evidence="15 16">
    <name type="scientific">Physocladia obscura</name>
    <dbReference type="NCBI Taxonomy" id="109957"/>
    <lineage>
        <taxon>Eukaryota</taxon>
        <taxon>Fungi</taxon>
        <taxon>Fungi incertae sedis</taxon>
        <taxon>Chytridiomycota</taxon>
        <taxon>Chytridiomycota incertae sedis</taxon>
        <taxon>Chytridiomycetes</taxon>
        <taxon>Chytridiales</taxon>
        <taxon>Chytriomycetaceae</taxon>
        <taxon>Physocladia</taxon>
    </lineage>
</organism>
<evidence type="ECO:0000256" key="2">
    <source>
        <dbReference type="ARBA" id="ARBA00004906"/>
    </source>
</evidence>
<evidence type="ECO:0000256" key="5">
    <source>
        <dbReference type="ARBA" id="ARBA00022723"/>
    </source>
</evidence>
<dbReference type="EC" id="2.3.2.31" evidence="3"/>
<evidence type="ECO:0000313" key="15">
    <source>
        <dbReference type="EMBL" id="KAJ3106035.1"/>
    </source>
</evidence>
<sequence length="482" mass="53457">MENEVTDELVALDSIYGAPEFVYTENHSSNSHMATGRILVHMELPSGGVNIRTLSSLNSTTTVSNEIYVQNYPSETGPSVVVAADWLPIDALHSLRTQITEIIAENIGSPQLFILAQYIQHDALNSLELLSTELSPSSSASSSSLSHSLPSNILFLDHQKYPKSIDYFLAAADQHDAEIFVHSTITCAICQEPKIGANCFRFNPCLHAYCLSCLNDYFTIHIKEGNVSQVTCPHEGCKRRRGGGSNGDGNHNNNNKVVLAAPPLPLSTVTKILLSSDSASNSEAFLVVRYGYLLEQYALLQQPNLTYCPRKSCNAPTLKDAEEEKLCVCPKCTYAFCYFCNRSWHGYAAYCQIRHLETIASEYVAAGGDSDKRRIMELRYGKKVLEKVVREIEEDALNRGWFKDNAQSCPNCTCLVERSEGCCHMTCKVCDTHFCFVCGERLNPANPYLHFNTKGTSCYGKLFEGSNAENYDPLADPLLMNI</sequence>
<evidence type="ECO:0000256" key="8">
    <source>
        <dbReference type="ARBA" id="ARBA00022786"/>
    </source>
</evidence>
<dbReference type="GO" id="GO:0008270">
    <property type="term" value="F:zinc ion binding"/>
    <property type="evidence" value="ECO:0007669"/>
    <property type="project" value="UniProtKB-KW"/>
</dbReference>
<evidence type="ECO:0000256" key="10">
    <source>
        <dbReference type="ARBA" id="ARBA00044508"/>
    </source>
</evidence>
<evidence type="ECO:0000259" key="13">
    <source>
        <dbReference type="PROSITE" id="PS50908"/>
    </source>
</evidence>
<dbReference type="InterPro" id="IPR002867">
    <property type="entry name" value="IBR_dom"/>
</dbReference>
<dbReference type="InterPro" id="IPR031127">
    <property type="entry name" value="E3_UB_ligase_RBR"/>
</dbReference>
<evidence type="ECO:0000256" key="1">
    <source>
        <dbReference type="ARBA" id="ARBA00001798"/>
    </source>
</evidence>
<dbReference type="SMART" id="SM00647">
    <property type="entry name" value="IBR"/>
    <property type="match status" value="2"/>
</dbReference>
<dbReference type="InterPro" id="IPR047548">
    <property type="entry name" value="Rcat_RBR_RNF14"/>
</dbReference>
<dbReference type="Pfam" id="PF05773">
    <property type="entry name" value="RWD"/>
    <property type="match status" value="1"/>
</dbReference>
<dbReference type="PROSITE" id="PS50908">
    <property type="entry name" value="RWD"/>
    <property type="match status" value="1"/>
</dbReference>
<keyword evidence="6" id="KW-0677">Repeat</keyword>
<dbReference type="PANTHER" id="PTHR11685">
    <property type="entry name" value="RBR FAMILY RING FINGER AND IBR DOMAIN-CONTAINING"/>
    <property type="match status" value="1"/>
</dbReference>
<feature type="domain" description="RING-type" evidence="14">
    <location>
        <begin position="183"/>
        <end position="462"/>
    </location>
</feature>
<evidence type="ECO:0000259" key="14">
    <source>
        <dbReference type="PROSITE" id="PS51873"/>
    </source>
</evidence>
<dbReference type="AlphaFoldDB" id="A0AAD5STP5"/>
<comment type="caution">
    <text evidence="15">The sequence shown here is derived from an EMBL/GenBank/DDBJ whole genome shotgun (WGS) entry which is preliminary data.</text>
</comment>
<dbReference type="SUPFAM" id="SSF57850">
    <property type="entry name" value="RING/U-box"/>
    <property type="match status" value="3"/>
</dbReference>
<evidence type="ECO:0000259" key="12">
    <source>
        <dbReference type="PROSITE" id="PS50089"/>
    </source>
</evidence>
<evidence type="ECO:0000256" key="7">
    <source>
        <dbReference type="ARBA" id="ARBA00022771"/>
    </source>
</evidence>
<evidence type="ECO:0000256" key="11">
    <source>
        <dbReference type="PROSITE-ProRule" id="PRU00175"/>
    </source>
</evidence>
<dbReference type="Gene3D" id="3.30.40.10">
    <property type="entry name" value="Zinc/RING finger domain, C3HC4 (zinc finger)"/>
    <property type="match status" value="1"/>
</dbReference>
<dbReference type="SMART" id="SM00591">
    <property type="entry name" value="RWD"/>
    <property type="match status" value="1"/>
</dbReference>
<keyword evidence="9" id="KW-0862">Zinc</keyword>
<name>A0AAD5STP5_9FUNG</name>
<dbReference type="Pfam" id="PF01485">
    <property type="entry name" value="IBR"/>
    <property type="match status" value="1"/>
</dbReference>
<dbReference type="PROSITE" id="PS51873">
    <property type="entry name" value="TRIAD"/>
    <property type="match status" value="1"/>
</dbReference>
<keyword evidence="5" id="KW-0479">Metal-binding</keyword>
<dbReference type="InterPro" id="IPR001841">
    <property type="entry name" value="Znf_RING"/>
</dbReference>
<dbReference type="InterPro" id="IPR016135">
    <property type="entry name" value="UBQ-conjugating_enzyme/RWD"/>
</dbReference>
<dbReference type="GO" id="GO:0016567">
    <property type="term" value="P:protein ubiquitination"/>
    <property type="evidence" value="ECO:0007669"/>
    <property type="project" value="InterPro"/>
</dbReference>
<evidence type="ECO:0000313" key="16">
    <source>
        <dbReference type="Proteomes" id="UP001211907"/>
    </source>
</evidence>
<protein>
    <recommendedName>
        <fullName evidence="3">RBR-type E3 ubiquitin transferase</fullName>
        <ecNumber evidence="3">2.3.2.31</ecNumber>
    </recommendedName>
</protein>
<dbReference type="CDD" id="cd23820">
    <property type="entry name" value="RWD_RNF14"/>
    <property type="match status" value="1"/>
</dbReference>
<keyword evidence="16" id="KW-1185">Reference proteome</keyword>